<proteinExistence type="predicted"/>
<feature type="compositionally biased region" description="Low complexity" evidence="1">
    <location>
        <begin position="26"/>
        <end position="39"/>
    </location>
</feature>
<organism evidence="2 3">
    <name type="scientific">Aromia moschata</name>
    <dbReference type="NCBI Taxonomy" id="1265417"/>
    <lineage>
        <taxon>Eukaryota</taxon>
        <taxon>Metazoa</taxon>
        <taxon>Ecdysozoa</taxon>
        <taxon>Arthropoda</taxon>
        <taxon>Hexapoda</taxon>
        <taxon>Insecta</taxon>
        <taxon>Pterygota</taxon>
        <taxon>Neoptera</taxon>
        <taxon>Endopterygota</taxon>
        <taxon>Coleoptera</taxon>
        <taxon>Polyphaga</taxon>
        <taxon>Cucujiformia</taxon>
        <taxon>Chrysomeloidea</taxon>
        <taxon>Cerambycidae</taxon>
        <taxon>Cerambycinae</taxon>
        <taxon>Callichromatini</taxon>
        <taxon>Aromia</taxon>
    </lineage>
</organism>
<keyword evidence="3" id="KW-1185">Reference proteome</keyword>
<feature type="compositionally biased region" description="Basic and acidic residues" evidence="1">
    <location>
        <begin position="47"/>
        <end position="57"/>
    </location>
</feature>
<evidence type="ECO:0000313" key="3">
    <source>
        <dbReference type="Proteomes" id="UP001162162"/>
    </source>
</evidence>
<dbReference type="AlphaFoldDB" id="A0AAV8YGE8"/>
<gene>
    <name evidence="2" type="ORF">NQ318_002430</name>
</gene>
<evidence type="ECO:0000256" key="1">
    <source>
        <dbReference type="SAM" id="MobiDB-lite"/>
    </source>
</evidence>
<evidence type="ECO:0000313" key="2">
    <source>
        <dbReference type="EMBL" id="KAJ8950018.1"/>
    </source>
</evidence>
<dbReference type="Proteomes" id="UP001162162">
    <property type="component" value="Unassembled WGS sequence"/>
</dbReference>
<protein>
    <submittedName>
        <fullName evidence="2">Uncharacterized protein</fullName>
    </submittedName>
</protein>
<sequence length="68" mass="7500">MSGNQWSDKKGETENKTTEEPKGENSTDASVTSETSSSEPKSRKKRSILDFQERDNSGVDGDAAEEFK</sequence>
<feature type="compositionally biased region" description="Basic and acidic residues" evidence="1">
    <location>
        <begin position="7"/>
        <end position="25"/>
    </location>
</feature>
<comment type="caution">
    <text evidence="2">The sequence shown here is derived from an EMBL/GenBank/DDBJ whole genome shotgun (WGS) entry which is preliminary data.</text>
</comment>
<dbReference type="EMBL" id="JAPWTK010000106">
    <property type="protein sequence ID" value="KAJ8950018.1"/>
    <property type="molecule type" value="Genomic_DNA"/>
</dbReference>
<accession>A0AAV8YGE8</accession>
<name>A0AAV8YGE8_9CUCU</name>
<feature type="region of interest" description="Disordered" evidence="1">
    <location>
        <begin position="1"/>
        <end position="68"/>
    </location>
</feature>
<reference evidence="2" key="1">
    <citation type="journal article" date="2023" name="Insect Mol. Biol.">
        <title>Genome sequencing provides insights into the evolution of gene families encoding plant cell wall-degrading enzymes in longhorned beetles.</title>
        <authorList>
            <person name="Shin N.R."/>
            <person name="Okamura Y."/>
            <person name="Kirsch R."/>
            <person name="Pauchet Y."/>
        </authorList>
    </citation>
    <scope>NUCLEOTIDE SEQUENCE</scope>
    <source>
        <strain evidence="2">AMC_N1</strain>
    </source>
</reference>